<evidence type="ECO:0000259" key="6">
    <source>
        <dbReference type="PROSITE" id="PS51826"/>
    </source>
</evidence>
<evidence type="ECO:0000256" key="1">
    <source>
        <dbReference type="ARBA" id="ARBA00001938"/>
    </source>
</evidence>
<keyword evidence="5" id="KW-0175">Coiled coil</keyword>
<dbReference type="Pfam" id="PF00198">
    <property type="entry name" value="2-oxoacid_dh"/>
    <property type="match status" value="1"/>
</dbReference>
<feature type="domain" description="Peripheral subunit-binding (PSBD)" evidence="6">
    <location>
        <begin position="22"/>
        <end position="59"/>
    </location>
</feature>
<proteinExistence type="inferred from homology"/>
<accession>X1ILW5</accession>
<evidence type="ECO:0000313" key="7">
    <source>
        <dbReference type="EMBL" id="GAH70245.1"/>
    </source>
</evidence>
<feature type="non-terminal residue" evidence="7">
    <location>
        <position position="258"/>
    </location>
</feature>
<dbReference type="SUPFAM" id="SSF47005">
    <property type="entry name" value="Peripheral subunit-binding domain of 2-oxo acid dehydrogenase complex"/>
    <property type="match status" value="1"/>
</dbReference>
<dbReference type="Gene3D" id="3.30.559.10">
    <property type="entry name" value="Chloramphenicol acetyltransferase-like domain"/>
    <property type="match status" value="1"/>
</dbReference>
<dbReference type="PANTHER" id="PTHR43178">
    <property type="entry name" value="DIHYDROLIPOAMIDE ACETYLTRANSFERASE COMPONENT OF PYRUVATE DEHYDROGENASE COMPLEX"/>
    <property type="match status" value="1"/>
</dbReference>
<organism evidence="7">
    <name type="scientific">marine sediment metagenome</name>
    <dbReference type="NCBI Taxonomy" id="412755"/>
    <lineage>
        <taxon>unclassified sequences</taxon>
        <taxon>metagenomes</taxon>
        <taxon>ecological metagenomes</taxon>
    </lineage>
</organism>
<sequence>MVKPTVAEAPGQVHAGREGRAAISPVARKLAKEHGLDPAGLKGTGPGGRIVKEDVLEAIEIQKAAAQGQVASETGIGKLKKIKQVVTLSGIRKVIFNRMYRSVQETAQLTITSEVDADRFAQFRKDLADRQDQLGVKVSYNAILIKAVALALKQHEQFNASIDDKNITLWESINIGLAMDMPHGLIVPVIHDADSKDLAAVQRELEDLAEKARAKKLSLEQISGGTFTVTNLGPLDVEAFTPVLNLPEVGILGVGKIA</sequence>
<dbReference type="InterPro" id="IPR004167">
    <property type="entry name" value="PSBD"/>
</dbReference>
<dbReference type="PANTHER" id="PTHR43178:SF5">
    <property type="entry name" value="LIPOAMIDE ACYLTRANSFERASE COMPONENT OF BRANCHED-CHAIN ALPHA-KETO ACID DEHYDROGENASE COMPLEX, MITOCHONDRIAL"/>
    <property type="match status" value="1"/>
</dbReference>
<dbReference type="InterPro" id="IPR050743">
    <property type="entry name" value="2-oxoacid_DH_E2_comp"/>
</dbReference>
<dbReference type="EMBL" id="BARU01033686">
    <property type="protein sequence ID" value="GAH70245.1"/>
    <property type="molecule type" value="Genomic_DNA"/>
</dbReference>
<protein>
    <recommendedName>
        <fullName evidence="6">Peripheral subunit-binding (PSBD) domain-containing protein</fullName>
    </recommendedName>
</protein>
<evidence type="ECO:0000256" key="2">
    <source>
        <dbReference type="ARBA" id="ARBA00007317"/>
    </source>
</evidence>
<dbReference type="SUPFAM" id="SSF52777">
    <property type="entry name" value="CoA-dependent acyltransferases"/>
    <property type="match status" value="1"/>
</dbReference>
<feature type="coiled-coil region" evidence="5">
    <location>
        <begin position="191"/>
        <end position="222"/>
    </location>
</feature>
<comment type="caution">
    <text evidence="7">The sequence shown here is derived from an EMBL/GenBank/DDBJ whole genome shotgun (WGS) entry which is preliminary data.</text>
</comment>
<dbReference type="AlphaFoldDB" id="X1ILW5"/>
<keyword evidence="4" id="KW-0012">Acyltransferase</keyword>
<evidence type="ECO:0000256" key="5">
    <source>
        <dbReference type="SAM" id="Coils"/>
    </source>
</evidence>
<dbReference type="InterPro" id="IPR001078">
    <property type="entry name" value="2-oxoacid_DH_actylTfrase"/>
</dbReference>
<comment type="similarity">
    <text evidence="2">Belongs to the 2-oxoacid dehydrogenase family.</text>
</comment>
<dbReference type="InterPro" id="IPR023213">
    <property type="entry name" value="CAT-like_dom_sf"/>
</dbReference>
<evidence type="ECO:0000256" key="3">
    <source>
        <dbReference type="ARBA" id="ARBA00022679"/>
    </source>
</evidence>
<dbReference type="Pfam" id="PF02817">
    <property type="entry name" value="E3_binding"/>
    <property type="match status" value="1"/>
</dbReference>
<dbReference type="GO" id="GO:0016407">
    <property type="term" value="F:acetyltransferase activity"/>
    <property type="evidence" value="ECO:0007669"/>
    <property type="project" value="TreeGrafter"/>
</dbReference>
<dbReference type="InterPro" id="IPR036625">
    <property type="entry name" value="E3-bd_dom_sf"/>
</dbReference>
<name>X1ILW5_9ZZZZ</name>
<dbReference type="PROSITE" id="PS51826">
    <property type="entry name" value="PSBD"/>
    <property type="match status" value="1"/>
</dbReference>
<dbReference type="GO" id="GO:0031405">
    <property type="term" value="F:lipoic acid binding"/>
    <property type="evidence" value="ECO:0007669"/>
    <property type="project" value="TreeGrafter"/>
</dbReference>
<evidence type="ECO:0000256" key="4">
    <source>
        <dbReference type="ARBA" id="ARBA00023315"/>
    </source>
</evidence>
<comment type="cofactor">
    <cofactor evidence="1">
        <name>(R)-lipoate</name>
        <dbReference type="ChEBI" id="CHEBI:83088"/>
    </cofactor>
</comment>
<reference evidence="7" key="1">
    <citation type="journal article" date="2014" name="Front. Microbiol.">
        <title>High frequency of phylogenetically diverse reductive dehalogenase-homologous genes in deep subseafloor sedimentary metagenomes.</title>
        <authorList>
            <person name="Kawai M."/>
            <person name="Futagami T."/>
            <person name="Toyoda A."/>
            <person name="Takaki Y."/>
            <person name="Nishi S."/>
            <person name="Hori S."/>
            <person name="Arai W."/>
            <person name="Tsubouchi T."/>
            <person name="Morono Y."/>
            <person name="Uchiyama I."/>
            <person name="Ito T."/>
            <person name="Fujiyama A."/>
            <person name="Inagaki F."/>
            <person name="Takami H."/>
        </authorList>
    </citation>
    <scope>NUCLEOTIDE SEQUENCE</scope>
    <source>
        <strain evidence="7">Expedition CK06-06</strain>
    </source>
</reference>
<dbReference type="Gene3D" id="4.10.320.10">
    <property type="entry name" value="E3-binding domain"/>
    <property type="match status" value="1"/>
</dbReference>
<gene>
    <name evidence="7" type="ORF">S03H2_52964</name>
</gene>
<dbReference type="GO" id="GO:0005739">
    <property type="term" value="C:mitochondrion"/>
    <property type="evidence" value="ECO:0007669"/>
    <property type="project" value="TreeGrafter"/>
</dbReference>
<keyword evidence="3" id="KW-0808">Transferase</keyword>